<dbReference type="InterPro" id="IPR004881">
    <property type="entry name" value="Ribosome_biogen_GTPase_RsgA"/>
</dbReference>
<keyword evidence="6 10" id="KW-0378">Hydrolase</keyword>
<dbReference type="NCBIfam" id="TIGR00157">
    <property type="entry name" value="ribosome small subunit-dependent GTPase A"/>
    <property type="match status" value="1"/>
</dbReference>
<comment type="cofactor">
    <cofactor evidence="10">
        <name>Zn(2+)</name>
        <dbReference type="ChEBI" id="CHEBI:29105"/>
    </cofactor>
    <text evidence="10">Binds 1 zinc ion per subunit.</text>
</comment>
<evidence type="ECO:0000256" key="5">
    <source>
        <dbReference type="ARBA" id="ARBA00022741"/>
    </source>
</evidence>
<proteinExistence type="inferred from homology"/>
<keyword evidence="1 10" id="KW-0963">Cytoplasm</keyword>
<evidence type="ECO:0000256" key="11">
    <source>
        <dbReference type="SAM" id="MobiDB-lite"/>
    </source>
</evidence>
<feature type="binding site" evidence="10">
    <location>
        <begin position="158"/>
        <end position="161"/>
    </location>
    <ligand>
        <name>GTP</name>
        <dbReference type="ChEBI" id="CHEBI:37565"/>
    </ligand>
</feature>
<dbReference type="PANTHER" id="PTHR32120:SF10">
    <property type="entry name" value="SMALL RIBOSOMAL SUBUNIT BIOGENESIS GTPASE RSGA"/>
    <property type="match status" value="1"/>
</dbReference>
<comment type="similarity">
    <text evidence="10">Belongs to the TRAFAC class YlqF/YawG GTPase family. RsgA subfamily.</text>
</comment>
<evidence type="ECO:0000259" key="13">
    <source>
        <dbReference type="PROSITE" id="PS51721"/>
    </source>
</evidence>
<evidence type="ECO:0000256" key="9">
    <source>
        <dbReference type="ARBA" id="ARBA00023134"/>
    </source>
</evidence>
<dbReference type="PROSITE" id="PS50936">
    <property type="entry name" value="ENGC_GTPASE"/>
    <property type="match status" value="1"/>
</dbReference>
<comment type="subcellular location">
    <subcellularLocation>
        <location evidence="10">Cytoplasm</location>
    </subcellularLocation>
</comment>
<feature type="binding site" evidence="10">
    <location>
        <begin position="210"/>
        <end position="218"/>
    </location>
    <ligand>
        <name>GTP</name>
        <dbReference type="ChEBI" id="CHEBI:37565"/>
    </ligand>
</feature>
<organism evidence="14 15">
    <name type="scientific">Paramylibacter ulvae</name>
    <dbReference type="NCBI Taxonomy" id="1651968"/>
    <lineage>
        <taxon>Bacteria</taxon>
        <taxon>Pseudomonadati</taxon>
        <taxon>Pseudomonadota</taxon>
        <taxon>Alphaproteobacteria</taxon>
        <taxon>Rhodobacterales</taxon>
        <taxon>Paracoccaceae</taxon>
        <taxon>Paramylibacter</taxon>
    </lineage>
</organism>
<keyword evidence="7 10" id="KW-0862">Zinc</keyword>
<dbReference type="EC" id="3.6.1.-" evidence="10"/>
<feature type="compositionally biased region" description="Basic and acidic residues" evidence="11">
    <location>
        <begin position="337"/>
        <end position="346"/>
    </location>
</feature>
<feature type="region of interest" description="Disordered" evidence="11">
    <location>
        <begin position="336"/>
        <end position="359"/>
    </location>
</feature>
<evidence type="ECO:0000256" key="7">
    <source>
        <dbReference type="ARBA" id="ARBA00022833"/>
    </source>
</evidence>
<evidence type="ECO:0000256" key="4">
    <source>
        <dbReference type="ARBA" id="ARBA00022730"/>
    </source>
</evidence>
<evidence type="ECO:0000256" key="2">
    <source>
        <dbReference type="ARBA" id="ARBA00022517"/>
    </source>
</evidence>
<keyword evidence="9 10" id="KW-0342">GTP-binding</keyword>
<feature type="domain" description="EngC GTPase" evidence="12">
    <location>
        <begin position="119"/>
        <end position="265"/>
    </location>
</feature>
<evidence type="ECO:0000256" key="6">
    <source>
        <dbReference type="ARBA" id="ARBA00022801"/>
    </source>
</evidence>
<dbReference type="RefSeq" id="WP_373295864.1">
    <property type="nucleotide sequence ID" value="NZ_BMZF01000004.1"/>
</dbReference>
<accession>A0ABQ3D495</accession>
<dbReference type="InterPro" id="IPR010914">
    <property type="entry name" value="RsgA_GTPase_dom"/>
</dbReference>
<dbReference type="InterPro" id="IPR027417">
    <property type="entry name" value="P-loop_NTPase"/>
</dbReference>
<dbReference type="CDD" id="cd01854">
    <property type="entry name" value="YjeQ_EngC"/>
    <property type="match status" value="1"/>
</dbReference>
<keyword evidence="3 10" id="KW-0479">Metal-binding</keyword>
<feature type="binding site" evidence="10">
    <location>
        <position position="290"/>
    </location>
    <ligand>
        <name>Zn(2+)</name>
        <dbReference type="ChEBI" id="CHEBI:29105"/>
    </ligand>
</feature>
<evidence type="ECO:0000313" key="14">
    <source>
        <dbReference type="EMBL" id="GHA52325.1"/>
    </source>
</evidence>
<dbReference type="HAMAP" id="MF_01820">
    <property type="entry name" value="GTPase_RsgA"/>
    <property type="match status" value="1"/>
</dbReference>
<dbReference type="Gene3D" id="3.40.50.300">
    <property type="entry name" value="P-loop containing nucleotide triphosphate hydrolases"/>
    <property type="match status" value="1"/>
</dbReference>
<protein>
    <recommendedName>
        <fullName evidence="10">Small ribosomal subunit biogenesis GTPase RsgA</fullName>
        <ecNumber evidence="10">3.6.1.-</ecNumber>
    </recommendedName>
</protein>
<comment type="caution">
    <text evidence="14">The sequence shown here is derived from an EMBL/GenBank/DDBJ whole genome shotgun (WGS) entry which is preliminary data.</text>
</comment>
<reference evidence="15" key="1">
    <citation type="journal article" date="2019" name="Int. J. Syst. Evol. Microbiol.">
        <title>The Global Catalogue of Microorganisms (GCM) 10K type strain sequencing project: providing services to taxonomists for standard genome sequencing and annotation.</title>
        <authorList>
            <consortium name="The Broad Institute Genomics Platform"/>
            <consortium name="The Broad Institute Genome Sequencing Center for Infectious Disease"/>
            <person name="Wu L."/>
            <person name="Ma J."/>
        </authorList>
    </citation>
    <scope>NUCLEOTIDE SEQUENCE [LARGE SCALE GENOMIC DNA]</scope>
    <source>
        <strain evidence="15">KCTC 32465</strain>
    </source>
</reference>
<dbReference type="PANTHER" id="PTHR32120">
    <property type="entry name" value="SMALL RIBOSOMAL SUBUNIT BIOGENESIS GTPASE RSGA"/>
    <property type="match status" value="1"/>
</dbReference>
<evidence type="ECO:0000256" key="3">
    <source>
        <dbReference type="ARBA" id="ARBA00022723"/>
    </source>
</evidence>
<comment type="subunit">
    <text evidence="10">Monomer. Associates with 30S ribosomal subunit, binds 16S rRNA.</text>
</comment>
<evidence type="ECO:0000256" key="10">
    <source>
        <dbReference type="HAMAP-Rule" id="MF_01820"/>
    </source>
</evidence>
<feature type="binding site" evidence="10">
    <location>
        <position position="297"/>
    </location>
    <ligand>
        <name>Zn(2+)</name>
        <dbReference type="ChEBI" id="CHEBI:29105"/>
    </ligand>
</feature>
<dbReference type="SUPFAM" id="SSF52540">
    <property type="entry name" value="P-loop containing nucleoside triphosphate hydrolases"/>
    <property type="match status" value="1"/>
</dbReference>
<dbReference type="Proteomes" id="UP000634455">
    <property type="component" value="Unassembled WGS sequence"/>
</dbReference>
<keyword evidence="15" id="KW-1185">Reference proteome</keyword>
<keyword evidence="5 10" id="KW-0547">Nucleotide-binding</keyword>
<evidence type="ECO:0000259" key="12">
    <source>
        <dbReference type="PROSITE" id="PS50936"/>
    </source>
</evidence>
<keyword evidence="8 10" id="KW-0694">RNA-binding</keyword>
<keyword evidence="4 10" id="KW-0699">rRNA-binding</keyword>
<comment type="function">
    <text evidence="10">One of several proteins that assist in the late maturation steps of the functional core of the 30S ribosomal subunit. Helps release RbfA from mature subunits. May play a role in the assembly of ribosomal proteins into the subunit. Circularly permuted GTPase that catalyzes slow GTP hydrolysis, GTPase activity is stimulated by the 30S ribosomal subunit.</text>
</comment>
<dbReference type="InterPro" id="IPR030378">
    <property type="entry name" value="G_CP_dom"/>
</dbReference>
<name>A0ABQ3D495_9RHOB</name>
<feature type="binding site" evidence="10">
    <location>
        <position position="295"/>
    </location>
    <ligand>
        <name>Zn(2+)</name>
        <dbReference type="ChEBI" id="CHEBI:29105"/>
    </ligand>
</feature>
<evidence type="ECO:0000256" key="1">
    <source>
        <dbReference type="ARBA" id="ARBA00022490"/>
    </source>
</evidence>
<dbReference type="Pfam" id="PF03193">
    <property type="entry name" value="RsgA_GTPase"/>
    <property type="match status" value="1"/>
</dbReference>
<evidence type="ECO:0000313" key="15">
    <source>
        <dbReference type="Proteomes" id="UP000634455"/>
    </source>
</evidence>
<feature type="domain" description="CP-type G" evidence="13">
    <location>
        <begin position="110"/>
        <end position="267"/>
    </location>
</feature>
<gene>
    <name evidence="14" type="primary">rsgA2</name>
    <name evidence="10" type="synonym">rsgA</name>
    <name evidence="14" type="ORF">GCM10008927_17150</name>
</gene>
<sequence>MKDKTMTKDYSAFFGGNLGTPRKLSTLETQGWSSFFAQQTDVDEMATHPPVRITQVHRSLFQVMGDGIDMQIPAQIDATVGDWMLLDRDSPAHSRRLERKSVMKRRAAGHERAVQLIGTNIDTAFIVTSCNQDFNIARLERYLAVVFEADVTPVIILTKADLCDDVETYRTQAETISDLVSVVVVDARSDDVTGILSQWCKPGKTVAFVGSSGVGKSTLTNALSAGNIATQGIREDDAKGRHTTTRRHLHFITDGCAVLDTPGMRELQLTDVSAGLEDVFGDLADLGRQCHFNDCKHESEPKCAVLAAVADGTVDPARLQRWRKLVAEDEFNSTSLSERRAKDKSFQKMVNRAIKQKKR</sequence>
<dbReference type="Gene3D" id="1.10.40.50">
    <property type="entry name" value="Probable gtpase engc, domain 3"/>
    <property type="match status" value="1"/>
</dbReference>
<dbReference type="EMBL" id="BMZF01000004">
    <property type="protein sequence ID" value="GHA52325.1"/>
    <property type="molecule type" value="Genomic_DNA"/>
</dbReference>
<dbReference type="PROSITE" id="PS51721">
    <property type="entry name" value="G_CP"/>
    <property type="match status" value="1"/>
</dbReference>
<keyword evidence="2 10" id="KW-0690">Ribosome biogenesis</keyword>
<evidence type="ECO:0000256" key="8">
    <source>
        <dbReference type="ARBA" id="ARBA00022884"/>
    </source>
</evidence>
<feature type="binding site" evidence="10">
    <location>
        <position position="303"/>
    </location>
    <ligand>
        <name>Zn(2+)</name>
        <dbReference type="ChEBI" id="CHEBI:29105"/>
    </ligand>
</feature>